<proteinExistence type="predicted"/>
<evidence type="ECO:0000313" key="2">
    <source>
        <dbReference type="Proteomes" id="UP000198397"/>
    </source>
</evidence>
<reference evidence="1 2" key="1">
    <citation type="submission" date="2017-06" db="EMBL/GenBank/DDBJ databases">
        <authorList>
            <person name="Kim H.J."/>
            <person name="Triplett B.A."/>
        </authorList>
    </citation>
    <scope>NUCLEOTIDE SEQUENCE [LARGE SCALE GENOMIC DNA]</scope>
    <source>
        <strain evidence="1 2">DSM 8800</strain>
    </source>
</reference>
<protein>
    <submittedName>
        <fullName evidence="1">Uncharacterized protein</fullName>
    </submittedName>
</protein>
<dbReference type="EMBL" id="FZNQ01000006">
    <property type="protein sequence ID" value="SNR42763.1"/>
    <property type="molecule type" value="Genomic_DNA"/>
</dbReference>
<dbReference type="AlphaFoldDB" id="A0A238W964"/>
<sequence>MLASNRVGTLGDGHRLASVRRRFFNELFHPFEDFLGAVLRFNNGFPTFFADLDFRPRGDTETFSHLLRENDSPL</sequence>
<gene>
    <name evidence="1" type="ORF">SAMN06264855_10629</name>
</gene>
<name>A0A238W964_HALVU</name>
<dbReference type="Proteomes" id="UP000198397">
    <property type="component" value="Unassembled WGS sequence"/>
</dbReference>
<evidence type="ECO:0000313" key="1">
    <source>
        <dbReference type="EMBL" id="SNR42763.1"/>
    </source>
</evidence>
<organism evidence="1 2">
    <name type="scientific">Halorubrum vacuolatum</name>
    <name type="common">Natronobacterium vacuolatum</name>
    <dbReference type="NCBI Taxonomy" id="63740"/>
    <lineage>
        <taxon>Archaea</taxon>
        <taxon>Methanobacteriati</taxon>
        <taxon>Methanobacteriota</taxon>
        <taxon>Stenosarchaea group</taxon>
        <taxon>Halobacteria</taxon>
        <taxon>Halobacteriales</taxon>
        <taxon>Haloferacaceae</taxon>
        <taxon>Halorubrum</taxon>
    </lineage>
</organism>
<accession>A0A238W964</accession>
<keyword evidence="2" id="KW-1185">Reference proteome</keyword>